<dbReference type="EMBL" id="ATDT01000039">
    <property type="protein sequence ID" value="EPF12664.1"/>
    <property type="molecule type" value="Genomic_DNA"/>
</dbReference>
<evidence type="ECO:0000313" key="1">
    <source>
        <dbReference type="EMBL" id="EPF12664.1"/>
    </source>
</evidence>
<reference evidence="1 2" key="1">
    <citation type="submission" date="2013-04" db="EMBL/GenBank/DDBJ databases">
        <authorList>
            <person name="Weinstock G."/>
            <person name="Sodergren E."/>
            <person name="Lobos E.A."/>
            <person name="Fulton L."/>
            <person name="Fulton R."/>
            <person name="Courtney L."/>
            <person name="Fronick C."/>
            <person name="O'Laughlin M."/>
            <person name="Godfrey J."/>
            <person name="Wilson R.M."/>
            <person name="Miner T."/>
            <person name="Farmer C."/>
            <person name="Delehaunty K."/>
            <person name="Cordes M."/>
            <person name="Minx P."/>
            <person name="Tomlinson C."/>
            <person name="Chen J."/>
            <person name="Wollam A."/>
            <person name="Pepin K.H."/>
            <person name="Palsikar V.B."/>
            <person name="Zhang X."/>
            <person name="Suruliraj S."/>
            <person name="Perna N.T."/>
            <person name="Plunkett G."/>
            <person name="Warren W."/>
            <person name="Mitreva M."/>
            <person name="Mardis E.R."/>
            <person name="Wilson R.K."/>
        </authorList>
    </citation>
    <scope>NUCLEOTIDE SEQUENCE [LARGE SCALE GENOMIC DNA]</scope>
    <source>
        <strain evidence="1 2">DSM 4568</strain>
    </source>
</reference>
<protein>
    <submittedName>
        <fullName evidence="1">Uncharacterized protein</fullName>
    </submittedName>
</protein>
<evidence type="ECO:0000313" key="2">
    <source>
        <dbReference type="Proteomes" id="UP000014585"/>
    </source>
</evidence>
<dbReference type="STRING" id="566551.HMPREF0201_04774"/>
<organism evidence="1 2">
    <name type="scientific">Cedecea davisae DSM 4568</name>
    <dbReference type="NCBI Taxonomy" id="566551"/>
    <lineage>
        <taxon>Bacteria</taxon>
        <taxon>Pseudomonadati</taxon>
        <taxon>Pseudomonadota</taxon>
        <taxon>Gammaproteobacteria</taxon>
        <taxon>Enterobacterales</taxon>
        <taxon>Enterobacteriaceae</taxon>
        <taxon>Cedecea</taxon>
    </lineage>
</organism>
<proteinExistence type="predicted"/>
<name>S3JHP3_9ENTR</name>
<dbReference type="HOGENOM" id="CLU_1944860_0_0_6"/>
<gene>
    <name evidence="1" type="ORF">HMPREF0201_04774</name>
</gene>
<dbReference type="AlphaFoldDB" id="S3JHP3"/>
<accession>S3JHP3</accession>
<comment type="caution">
    <text evidence="1">The sequence shown here is derived from an EMBL/GenBank/DDBJ whole genome shotgun (WGS) entry which is preliminary data.</text>
</comment>
<dbReference type="Proteomes" id="UP000014585">
    <property type="component" value="Unassembled WGS sequence"/>
</dbReference>
<sequence length="129" mass="14484">MKQHFANRVMIILRRPQQNAPQRRGEQRNAVEYIGDRLELLKRKIAVIADGHNYADSLALLAKWHLHAAADIDLHARGKQIIEGAGQRNRQGDMGYGHESVQAEKNDVLVYTVCLQKCGSVCTGRLISV</sequence>